<evidence type="ECO:0000256" key="2">
    <source>
        <dbReference type="ARBA" id="ARBA00012438"/>
    </source>
</evidence>
<dbReference type="InterPro" id="IPR011990">
    <property type="entry name" value="TPR-like_helical_dom_sf"/>
</dbReference>
<evidence type="ECO:0000256" key="5">
    <source>
        <dbReference type="ARBA" id="ARBA00022741"/>
    </source>
</evidence>
<dbReference type="Pfam" id="PF02518">
    <property type="entry name" value="HATPase_c"/>
    <property type="match status" value="1"/>
</dbReference>
<dbReference type="InterPro" id="IPR050351">
    <property type="entry name" value="BphY/WalK/GraS-like"/>
</dbReference>
<keyword evidence="6" id="KW-0418">Kinase</keyword>
<dbReference type="Pfam" id="PF13424">
    <property type="entry name" value="TPR_12"/>
    <property type="match status" value="1"/>
</dbReference>
<keyword evidence="10" id="KW-0472">Membrane</keyword>
<reference evidence="13 14" key="1">
    <citation type="submission" date="2018-11" db="EMBL/GenBank/DDBJ databases">
        <title>Chryseotalea sanarue gen. nov., sp., nov., a member of the family Cytophagaceae, isolated from a brackish lake in Hamamatsu Japan.</title>
        <authorList>
            <person name="Maejima Y."/>
            <person name="Iino T."/>
            <person name="Muraguchi Y."/>
            <person name="Fukuda K."/>
            <person name="Ohkuma M."/>
            <person name="Moriuchi R."/>
            <person name="Dohra H."/>
            <person name="Kimbara K."/>
            <person name="Shintani M."/>
        </authorList>
    </citation>
    <scope>NUCLEOTIDE SEQUENCE [LARGE SCALE GENOMIC DNA]</scope>
    <source>
        <strain evidence="13 14">Ys</strain>
    </source>
</reference>
<feature type="domain" description="Histidine kinase" evidence="12">
    <location>
        <begin position="416"/>
        <end position="632"/>
    </location>
</feature>
<evidence type="ECO:0000259" key="12">
    <source>
        <dbReference type="PROSITE" id="PS50109"/>
    </source>
</evidence>
<dbReference type="Gene3D" id="1.25.40.10">
    <property type="entry name" value="Tetratricopeptide repeat domain"/>
    <property type="match status" value="2"/>
</dbReference>
<dbReference type="SUPFAM" id="SSF55874">
    <property type="entry name" value="ATPase domain of HSP90 chaperone/DNA topoisomerase II/histidine kinase"/>
    <property type="match status" value="1"/>
</dbReference>
<keyword evidence="10" id="KW-1133">Transmembrane helix</keyword>
<dbReference type="SUPFAM" id="SSF47384">
    <property type="entry name" value="Homodimeric domain of signal transducing histidine kinase"/>
    <property type="match status" value="1"/>
</dbReference>
<feature type="repeat" description="TPR" evidence="9">
    <location>
        <begin position="239"/>
        <end position="272"/>
    </location>
</feature>
<dbReference type="InterPro" id="IPR003661">
    <property type="entry name" value="HisK_dim/P_dom"/>
</dbReference>
<dbReference type="PRINTS" id="PR00344">
    <property type="entry name" value="BCTRLSENSOR"/>
</dbReference>
<keyword evidence="8" id="KW-0902">Two-component regulatory system</keyword>
<dbReference type="PROSITE" id="PS50005">
    <property type="entry name" value="TPR"/>
    <property type="match status" value="1"/>
</dbReference>
<dbReference type="GO" id="GO:0000156">
    <property type="term" value="F:phosphorelay response regulator activity"/>
    <property type="evidence" value="ECO:0007669"/>
    <property type="project" value="TreeGrafter"/>
</dbReference>
<dbReference type="InterPro" id="IPR005467">
    <property type="entry name" value="His_kinase_dom"/>
</dbReference>
<dbReference type="GO" id="GO:0005524">
    <property type="term" value="F:ATP binding"/>
    <property type="evidence" value="ECO:0007669"/>
    <property type="project" value="UniProtKB-KW"/>
</dbReference>
<keyword evidence="10" id="KW-0812">Transmembrane</keyword>
<dbReference type="RefSeq" id="WP_127122363.1">
    <property type="nucleotide sequence ID" value="NZ_BHXQ01000003.1"/>
</dbReference>
<keyword evidence="5" id="KW-0547">Nucleotide-binding</keyword>
<dbReference type="OrthoDB" id="9810447at2"/>
<dbReference type="SMART" id="SM00387">
    <property type="entry name" value="HATPase_c"/>
    <property type="match status" value="1"/>
</dbReference>
<feature type="signal peptide" evidence="11">
    <location>
        <begin position="1"/>
        <end position="22"/>
    </location>
</feature>
<dbReference type="InterPro" id="IPR036097">
    <property type="entry name" value="HisK_dim/P_sf"/>
</dbReference>
<dbReference type="EC" id="2.7.13.3" evidence="2"/>
<evidence type="ECO:0000256" key="11">
    <source>
        <dbReference type="SAM" id="SignalP"/>
    </source>
</evidence>
<evidence type="ECO:0000256" key="1">
    <source>
        <dbReference type="ARBA" id="ARBA00000085"/>
    </source>
</evidence>
<feature type="transmembrane region" description="Helical" evidence="10">
    <location>
        <begin position="356"/>
        <end position="377"/>
    </location>
</feature>
<proteinExistence type="predicted"/>
<dbReference type="PROSITE" id="PS50109">
    <property type="entry name" value="HIS_KIN"/>
    <property type="match status" value="1"/>
</dbReference>
<keyword evidence="11" id="KW-0732">Signal</keyword>
<evidence type="ECO:0000256" key="10">
    <source>
        <dbReference type="SAM" id="Phobius"/>
    </source>
</evidence>
<dbReference type="InterPro" id="IPR004358">
    <property type="entry name" value="Sig_transdc_His_kin-like_C"/>
</dbReference>
<dbReference type="SUPFAM" id="SSF48452">
    <property type="entry name" value="TPR-like"/>
    <property type="match status" value="2"/>
</dbReference>
<gene>
    <name evidence="13" type="ORF">SanaruYs_19420</name>
</gene>
<organism evidence="13 14">
    <name type="scientific">Chryseotalea sanaruensis</name>
    <dbReference type="NCBI Taxonomy" id="2482724"/>
    <lineage>
        <taxon>Bacteria</taxon>
        <taxon>Pseudomonadati</taxon>
        <taxon>Bacteroidota</taxon>
        <taxon>Cytophagia</taxon>
        <taxon>Cytophagales</taxon>
        <taxon>Chryseotaleaceae</taxon>
        <taxon>Chryseotalea</taxon>
    </lineage>
</organism>
<dbReference type="PANTHER" id="PTHR42878:SF7">
    <property type="entry name" value="SENSOR HISTIDINE KINASE GLRK"/>
    <property type="match status" value="1"/>
</dbReference>
<dbReference type="Gene3D" id="3.30.565.10">
    <property type="entry name" value="Histidine kinase-like ATPase, C-terminal domain"/>
    <property type="match status" value="1"/>
</dbReference>
<evidence type="ECO:0000256" key="7">
    <source>
        <dbReference type="ARBA" id="ARBA00022840"/>
    </source>
</evidence>
<evidence type="ECO:0000256" key="9">
    <source>
        <dbReference type="PROSITE-ProRule" id="PRU00339"/>
    </source>
</evidence>
<feature type="chain" id="PRO_5019037820" description="histidine kinase" evidence="11">
    <location>
        <begin position="23"/>
        <end position="643"/>
    </location>
</feature>
<dbReference type="Proteomes" id="UP000288227">
    <property type="component" value="Unassembled WGS sequence"/>
</dbReference>
<keyword evidence="14" id="KW-1185">Reference proteome</keyword>
<dbReference type="InterPro" id="IPR036890">
    <property type="entry name" value="HATPase_C_sf"/>
</dbReference>
<dbReference type="EMBL" id="BHXQ01000003">
    <property type="protein sequence ID" value="GCC51713.1"/>
    <property type="molecule type" value="Genomic_DNA"/>
</dbReference>
<name>A0A401U9X9_9BACT</name>
<protein>
    <recommendedName>
        <fullName evidence="2">histidine kinase</fullName>
        <ecNumber evidence="2">2.7.13.3</ecNumber>
    </recommendedName>
</protein>
<dbReference type="Gene3D" id="1.10.287.130">
    <property type="match status" value="1"/>
</dbReference>
<sequence>MRLKHHFLSFFILVTLSWSAQAQLSYRDKLQRMPEDTLKVKAIRNLVDSLRDRSSREALQLALEGKLLSERLKYKKGIARMLESIAWMHYRNSDLSEALRIANEALNMAKEINDNSTIASSLISIAAIYFDQKQFETAIVHFREAGMLSQQAGDFKTYGRSLNNIGFSFIQLGKYDSATYYSTLSYDLAKRANEFYVLGFSCRNLGEIAVAQANFTRAIIYYNEGISLADASNNNYLKISLLYRLGAVYNHLKNPDKAIPLLQKAVQIGKQYSYRDELESSLRQLAESYILLDDPLTAYAFQSEYIALHDSLTNRRRIEQLSVAQAKFDSELKQAQIEVLTRDAALQQESYNQQRLFTYLSIACAVVFLIFMFVLWYNNRRIKGAKKVVEHRNAEIKKQTTLLRESNATKDKLFSIISHDLRSPLGGLKGLMELISREGLTHEEFIHVSKNLRKNIDSVYDDLDNLLHWAQAQLNGIKSNKGLFNLAELVKDKIHLFEEVARSKEVVILNSVDESIFLQADINQMGLVVRNLIANAVKFSHIQGRIEVLALRIGSNVEISVIDKGVGMSAAEVDKLFQTETHFTKRGTLNEKGMGLGLLLAKEFVEGNGGEILVTSELGKGTTFKIILKNQKASKEQAALEIV</sequence>
<dbReference type="AlphaFoldDB" id="A0A401U9X9"/>
<evidence type="ECO:0000256" key="3">
    <source>
        <dbReference type="ARBA" id="ARBA00022553"/>
    </source>
</evidence>
<evidence type="ECO:0000256" key="8">
    <source>
        <dbReference type="ARBA" id="ARBA00023012"/>
    </source>
</evidence>
<dbReference type="PANTHER" id="PTHR42878">
    <property type="entry name" value="TWO-COMPONENT HISTIDINE KINASE"/>
    <property type="match status" value="1"/>
</dbReference>
<dbReference type="GO" id="GO:0000155">
    <property type="term" value="F:phosphorelay sensor kinase activity"/>
    <property type="evidence" value="ECO:0007669"/>
    <property type="project" value="InterPro"/>
</dbReference>
<evidence type="ECO:0000313" key="14">
    <source>
        <dbReference type="Proteomes" id="UP000288227"/>
    </source>
</evidence>
<dbReference type="SMART" id="SM00028">
    <property type="entry name" value="TPR"/>
    <property type="match status" value="5"/>
</dbReference>
<evidence type="ECO:0000313" key="13">
    <source>
        <dbReference type="EMBL" id="GCC51713.1"/>
    </source>
</evidence>
<keyword evidence="3" id="KW-0597">Phosphoprotein</keyword>
<evidence type="ECO:0000256" key="6">
    <source>
        <dbReference type="ARBA" id="ARBA00022777"/>
    </source>
</evidence>
<dbReference type="CDD" id="cd00082">
    <property type="entry name" value="HisKA"/>
    <property type="match status" value="1"/>
</dbReference>
<evidence type="ECO:0000256" key="4">
    <source>
        <dbReference type="ARBA" id="ARBA00022679"/>
    </source>
</evidence>
<dbReference type="InterPro" id="IPR019734">
    <property type="entry name" value="TPR_rpt"/>
</dbReference>
<keyword evidence="9" id="KW-0802">TPR repeat</keyword>
<comment type="caution">
    <text evidence="13">The sequence shown here is derived from an EMBL/GenBank/DDBJ whole genome shotgun (WGS) entry which is preliminary data.</text>
</comment>
<dbReference type="GO" id="GO:0030295">
    <property type="term" value="F:protein kinase activator activity"/>
    <property type="evidence" value="ECO:0007669"/>
    <property type="project" value="TreeGrafter"/>
</dbReference>
<keyword evidence="7" id="KW-0067">ATP-binding</keyword>
<dbReference type="GO" id="GO:0007234">
    <property type="term" value="P:osmosensory signaling via phosphorelay pathway"/>
    <property type="evidence" value="ECO:0007669"/>
    <property type="project" value="TreeGrafter"/>
</dbReference>
<comment type="catalytic activity">
    <reaction evidence="1">
        <text>ATP + protein L-histidine = ADP + protein N-phospho-L-histidine.</text>
        <dbReference type="EC" id="2.7.13.3"/>
    </reaction>
</comment>
<accession>A0A401U9X9</accession>
<keyword evidence="4" id="KW-0808">Transferase</keyword>
<dbReference type="InterPro" id="IPR003594">
    <property type="entry name" value="HATPase_dom"/>
</dbReference>